<dbReference type="SUPFAM" id="SSF51735">
    <property type="entry name" value="NAD(P)-binding Rossmann-fold domains"/>
    <property type="match status" value="1"/>
</dbReference>
<dbReference type="UniPathway" id="UPA00281"/>
<comment type="similarity">
    <text evidence="2 6">Belongs to the dTDP-4-dehydrorhamnose reductase family.</text>
</comment>
<reference evidence="9" key="1">
    <citation type="submission" date="2016-10" db="EMBL/GenBank/DDBJ databases">
        <authorList>
            <person name="Varghese N."/>
            <person name="Submissions S."/>
        </authorList>
    </citation>
    <scope>NUCLEOTIDE SEQUENCE [LARGE SCALE GENOMIC DNA]</scope>
    <source>
        <strain evidence="9">CGMCC 1.6489</strain>
    </source>
</reference>
<keyword evidence="6" id="KW-0521">NADP</keyword>
<evidence type="ECO:0000256" key="3">
    <source>
        <dbReference type="ARBA" id="ARBA00012929"/>
    </source>
</evidence>
<evidence type="ECO:0000313" key="8">
    <source>
        <dbReference type="EMBL" id="SET49735.1"/>
    </source>
</evidence>
<accession>A0A1I0EWH5</accession>
<evidence type="ECO:0000313" key="9">
    <source>
        <dbReference type="Proteomes" id="UP000198762"/>
    </source>
</evidence>
<name>A0A1I0EWH5_9GAMM</name>
<dbReference type="NCBIfam" id="TIGR01214">
    <property type="entry name" value="rmlD"/>
    <property type="match status" value="1"/>
</dbReference>
<dbReference type="EC" id="1.1.1.133" evidence="3 6"/>
<proteinExistence type="inferred from homology"/>
<dbReference type="Gene3D" id="3.90.25.10">
    <property type="entry name" value="UDP-galactose 4-epimerase, domain 1"/>
    <property type="match status" value="1"/>
</dbReference>
<dbReference type="InterPro" id="IPR005913">
    <property type="entry name" value="dTDP_dehydrorham_reduct"/>
</dbReference>
<dbReference type="Gene3D" id="3.40.50.720">
    <property type="entry name" value="NAD(P)-binding Rossmann-like Domain"/>
    <property type="match status" value="1"/>
</dbReference>
<comment type="cofactor">
    <cofactor evidence="6">
        <name>Mg(2+)</name>
        <dbReference type="ChEBI" id="CHEBI:18420"/>
    </cofactor>
    <text evidence="6">Binds 1 Mg(2+) ion per monomer.</text>
</comment>
<feature type="domain" description="RmlD-like substrate binding" evidence="7">
    <location>
        <begin position="1"/>
        <end position="291"/>
    </location>
</feature>
<comment type="catalytic activity">
    <reaction evidence="5 6">
        <text>dTDP-beta-L-rhamnose + NADP(+) = dTDP-4-dehydro-beta-L-rhamnose + NADPH + H(+)</text>
        <dbReference type="Rhea" id="RHEA:21796"/>
        <dbReference type="ChEBI" id="CHEBI:15378"/>
        <dbReference type="ChEBI" id="CHEBI:57510"/>
        <dbReference type="ChEBI" id="CHEBI:57783"/>
        <dbReference type="ChEBI" id="CHEBI:58349"/>
        <dbReference type="ChEBI" id="CHEBI:62830"/>
        <dbReference type="EC" id="1.1.1.133"/>
    </reaction>
</comment>
<dbReference type="CDD" id="cd05254">
    <property type="entry name" value="dTDP_HR_like_SDR_e"/>
    <property type="match status" value="1"/>
</dbReference>
<dbReference type="STRING" id="430453.SAMN04487962_1119"/>
<evidence type="ECO:0000259" key="7">
    <source>
        <dbReference type="Pfam" id="PF04321"/>
    </source>
</evidence>
<dbReference type="OrthoDB" id="9803892at2"/>
<dbReference type="Pfam" id="PF04321">
    <property type="entry name" value="RmlD_sub_bind"/>
    <property type="match status" value="1"/>
</dbReference>
<dbReference type="GO" id="GO:0019305">
    <property type="term" value="P:dTDP-rhamnose biosynthetic process"/>
    <property type="evidence" value="ECO:0007669"/>
    <property type="project" value="UniProtKB-UniPathway"/>
</dbReference>
<organism evidence="8 9">
    <name type="scientific">Marinobacter segnicrescens</name>
    <dbReference type="NCBI Taxonomy" id="430453"/>
    <lineage>
        <taxon>Bacteria</taxon>
        <taxon>Pseudomonadati</taxon>
        <taxon>Pseudomonadota</taxon>
        <taxon>Gammaproteobacteria</taxon>
        <taxon>Pseudomonadales</taxon>
        <taxon>Marinobacteraceae</taxon>
        <taxon>Marinobacter</taxon>
    </lineage>
</organism>
<sequence length="297" mass="31559">MSILLFGANGQVGTELRRTLLPHGDLTALTRMEADLSDANAVKAAIASAKPKVIVNAAAYTAVDRAESEPELASSINRDAVAAMAEAASVSGALLVHYSTDYVFAGGGSQPYQTDDPTGPKGVYGKTKLEGEMAIAASGCDHLIFRTSWVYASHGHNFVKTMLRLGQEKDQLRVVADQVGAPTSAELIADVTALAINAATQGRINHGVYHLTAGGETSWHGLATYVFEVARECGLQLTVAPDKIEAIPTSEFPTPASRPANSRLSNASLEAALGIHMPDWRLHARRAVEQLLMNERK</sequence>
<evidence type="ECO:0000256" key="4">
    <source>
        <dbReference type="ARBA" id="ARBA00017099"/>
    </source>
</evidence>
<comment type="function">
    <text evidence="6">Catalyzes the reduction of dTDP-6-deoxy-L-lyxo-4-hexulose to yield dTDP-L-rhamnose.</text>
</comment>
<dbReference type="NCBIfam" id="NF007440">
    <property type="entry name" value="PRK09987.1"/>
    <property type="match status" value="1"/>
</dbReference>
<evidence type="ECO:0000256" key="2">
    <source>
        <dbReference type="ARBA" id="ARBA00010944"/>
    </source>
</evidence>
<gene>
    <name evidence="8" type="ORF">SAMN04487962_1119</name>
</gene>
<keyword evidence="6" id="KW-0560">Oxidoreductase</keyword>
<dbReference type="PANTHER" id="PTHR10491:SF4">
    <property type="entry name" value="METHIONINE ADENOSYLTRANSFERASE 2 SUBUNIT BETA"/>
    <property type="match status" value="1"/>
</dbReference>
<dbReference type="GO" id="GO:0008831">
    <property type="term" value="F:dTDP-4-dehydrorhamnose reductase activity"/>
    <property type="evidence" value="ECO:0007669"/>
    <property type="project" value="UniProtKB-EC"/>
</dbReference>
<dbReference type="InterPro" id="IPR029903">
    <property type="entry name" value="RmlD-like-bd"/>
</dbReference>
<dbReference type="AlphaFoldDB" id="A0A1I0EWH5"/>
<dbReference type="GO" id="GO:0009243">
    <property type="term" value="P:O antigen biosynthetic process"/>
    <property type="evidence" value="ECO:0007669"/>
    <property type="project" value="UniProtKB-UniPathway"/>
</dbReference>
<evidence type="ECO:0000256" key="1">
    <source>
        <dbReference type="ARBA" id="ARBA00004781"/>
    </source>
</evidence>
<dbReference type="RefSeq" id="WP_091852248.1">
    <property type="nucleotide sequence ID" value="NZ_FOHZ01000011.1"/>
</dbReference>
<dbReference type="Proteomes" id="UP000198762">
    <property type="component" value="Unassembled WGS sequence"/>
</dbReference>
<dbReference type="EMBL" id="FOHZ01000011">
    <property type="protein sequence ID" value="SET49735.1"/>
    <property type="molecule type" value="Genomic_DNA"/>
</dbReference>
<protein>
    <recommendedName>
        <fullName evidence="4 6">dTDP-4-dehydrorhamnose reductase</fullName>
        <ecNumber evidence="3 6">1.1.1.133</ecNumber>
    </recommendedName>
</protein>
<comment type="pathway">
    <text evidence="1 6">Carbohydrate biosynthesis; dTDP-L-rhamnose biosynthesis.</text>
</comment>
<keyword evidence="9" id="KW-1185">Reference proteome</keyword>
<dbReference type="InterPro" id="IPR036291">
    <property type="entry name" value="NAD(P)-bd_dom_sf"/>
</dbReference>
<dbReference type="PANTHER" id="PTHR10491">
    <property type="entry name" value="DTDP-4-DEHYDRORHAMNOSE REDUCTASE"/>
    <property type="match status" value="1"/>
</dbReference>
<dbReference type="FunFam" id="3.40.50.720:FF:000159">
    <property type="entry name" value="dTDP-4-dehydrorhamnose reductase"/>
    <property type="match status" value="1"/>
</dbReference>
<evidence type="ECO:0000256" key="6">
    <source>
        <dbReference type="RuleBase" id="RU364082"/>
    </source>
</evidence>
<evidence type="ECO:0000256" key="5">
    <source>
        <dbReference type="ARBA" id="ARBA00048200"/>
    </source>
</evidence>
<dbReference type="GO" id="GO:0005829">
    <property type="term" value="C:cytosol"/>
    <property type="evidence" value="ECO:0007669"/>
    <property type="project" value="TreeGrafter"/>
</dbReference>
<dbReference type="UniPathway" id="UPA00124"/>